<name>A0A0H5Q6G4_9ZZZZ</name>
<reference evidence="1" key="2">
    <citation type="submission" date="2015-07" db="EMBL/GenBank/DDBJ databases">
        <title>Plasmids, circular viruses and viroids from rat gut.</title>
        <authorList>
            <person name="Jorgensen T.J."/>
            <person name="Hansen M.A."/>
            <person name="Xu Z."/>
            <person name="Tabak M.A."/>
            <person name="Sorensen S.J."/>
            <person name="Hansen L.H."/>
        </authorList>
    </citation>
    <scope>NUCLEOTIDE SEQUENCE</scope>
    <source>
        <plasmid evidence="1">pRGFK1350</plasmid>
    </source>
</reference>
<sequence length="229" mass="26855">MARNQSSKKLISLVKSVLIDKLVKDEAEIENHSESAIIEKHILDSFLPKNGQARYFAEFYLYGDTENHGIGATLDAIFSYNSEGSESQTSKYTNLLPIVQFARTQQIYCNTIPTGKEPDFRHFCSQLRSIYNKFKCLSENAKDSERKFYYQNEANFMRDLLREATEEPQFMRYSNFYQIVIDNWVDLQNWSITFRMLSDLAKMEKGWKDTPETRTTLLQLLKDVSTEWE</sequence>
<protein>
    <submittedName>
        <fullName evidence="1">Uncharacterized protein</fullName>
    </submittedName>
</protein>
<dbReference type="AlphaFoldDB" id="A0A0H5Q6G4"/>
<organism evidence="1">
    <name type="scientific">uncultured prokaryote</name>
    <dbReference type="NCBI Taxonomy" id="198431"/>
    <lineage>
        <taxon>unclassified sequences</taxon>
        <taxon>environmental samples</taxon>
    </lineage>
</organism>
<evidence type="ECO:0000313" key="1">
    <source>
        <dbReference type="EMBL" id="CRY97014.1"/>
    </source>
</evidence>
<geneLocation type="plasmid" evidence="1">
    <name>pRGFK1350</name>
</geneLocation>
<reference evidence="1" key="1">
    <citation type="submission" date="2015-06" db="EMBL/GenBank/DDBJ databases">
        <authorList>
            <person name="Joergensen T."/>
        </authorList>
    </citation>
    <scope>NUCLEOTIDE SEQUENCE</scope>
    <source>
        <plasmid evidence="1">pRGFK1350</plasmid>
    </source>
</reference>
<accession>A0A0H5Q6G4</accession>
<keyword evidence="1" id="KW-0614">Plasmid</keyword>
<dbReference type="EMBL" id="LN853912">
    <property type="protein sequence ID" value="CRY97014.1"/>
    <property type="molecule type" value="Genomic_DNA"/>
</dbReference>
<proteinExistence type="predicted"/>